<feature type="region of interest" description="Disordered" evidence="2">
    <location>
        <begin position="262"/>
        <end position="534"/>
    </location>
</feature>
<proteinExistence type="predicted"/>
<protein>
    <submittedName>
        <fullName evidence="3">Uncharacterized protein</fullName>
    </submittedName>
</protein>
<feature type="compositionally biased region" description="Polar residues" evidence="2">
    <location>
        <begin position="979"/>
        <end position="989"/>
    </location>
</feature>
<sequence>MLASLISYRPNRKKVSSSSTKSPFSLKRTGPASPYASQVFDIGESSYDESLRDTTSFSGPSEAPLPPPPGAEAVVSPRVEVDIDFTPADWFPSHFLKTDSVAGPSSLSHAATVVASSASKSVDTLPTTEAGSDDADGDDYEEDEEISSAEDFVTNLEAMDASDFGHLTEAEELLEQSTSFLSVPPRKRAPSPIKIPNASLHGPRVQLVRTAESSRRESTFSFDGTSAVSGTTLARALIGDTFALSTDRSRYRSGASILTRSDSATLPHGEHPFSPVWSIRKSGAFTPGDAEGGVPPVPTMPEQLRRAIAESRDRAKMDDAAGNKTRRRSGSDAETPLTPLALARKKSKSSSWTPTDDVRSSKRVSRIEEAPTPASTAPVSPELSSLPNSAATTQSPDTSNFHNGVSPSAFPTSPGQSSASETHSSRDIENVLDYYNFDESPDFAGGIGGGGSGFEPSTPDVAGDPSRYKPMFSPITEESGSQLSPNSFRSKRGKMSLTSSPTPSTASARVEWRPETREIRSLPPHPLLPIGERRRSTTNAPAIVVPHPLVLPTSASYPTLPSPSAQDESGHHGLGALEPPSRSIFNRQRSATAPSPIKVVRDSRDITAYNITVTPHGGPPSAGTSPVSPESDDSGQPQTFPETPSAFSPTFASSAGTDRSSMIPPALPSGARAGFSSLAQQVLLTRAATTVRGARHSRMASVTRMHNRSTTIFPSGETARVLKDALLEDGLVSPEEAASETDRPAVAEETGEKPLVEEALQASQMSPATTEPPDTASMYTPSVQSFPSPRAQNRSLHRLSQSDDSHWQPLSDDGVYDYQKKPLPAMPVSPVPTVEVEAPTEATVEVVKELASSSTTSLPRPSTPSPSQPPQPPSRRSSYKSTALPSPPDAAEEVLPAPPASPPSVQEIPVPQTRPTSQVNHPPLLITPADPFLGSSQIISAPTPAGRRPDSPDTSGFASPPPYYTLLYERDASRDNERMTPSTGASSSYPDHHPLSTPGPLREQRSLSIQSLAASPGPNSRRARPRPPLPVGPRRPSASAPMAPMVRDRNGSVSSITSNMQSGRRLASSPRFQTPPLKWRGYTMDAAKWTFSSTQLQSIVSRAIRHSAEASSIRLLRLETVDKDIPEELHRLEMQRIDVKTRYKMLTRRRATLFTTLTSHLDGTDLEDPTYILRVAENLKELSTELDRLAEELHSADEQIAQLTSLRDIHSASALAMALRKLNASFMKQIAEADVLRLQVESLQAERDEAWTQAVDVANDYDDLNERMETNSQPSPGPSSYNYNKRSSRVLAVKKSSIRVSKAGLRSSSSRRSSVSSYNGHRISSSSGHQSATPEDIPPVPPMPRRRPEDIRTDLSTRTSALCTTPTSETRALDRAQDELYSMLGLTVPEKQPRRSRSVLLSAASDSENPILSSLPRSRHRSDASRPSSLPGNSTLSEVLNAMTADRNAMLATLGMLDD</sequence>
<feature type="compositionally biased region" description="Polar residues" evidence="2">
    <location>
        <begin position="1051"/>
        <end position="1062"/>
    </location>
</feature>
<feature type="compositionally biased region" description="Polar residues" evidence="2">
    <location>
        <begin position="1270"/>
        <end position="1285"/>
    </location>
</feature>
<feature type="compositionally biased region" description="Low complexity" evidence="2">
    <location>
        <begin position="643"/>
        <end position="655"/>
    </location>
</feature>
<name>A0AAD6UAH7_9AGAR</name>
<feature type="compositionally biased region" description="Pro residues" evidence="2">
    <location>
        <begin position="861"/>
        <end position="873"/>
    </location>
</feature>
<dbReference type="Proteomes" id="UP001222325">
    <property type="component" value="Unassembled WGS sequence"/>
</dbReference>
<feature type="compositionally biased region" description="Polar residues" evidence="2">
    <location>
        <begin position="622"/>
        <end position="642"/>
    </location>
</feature>
<evidence type="ECO:0000313" key="4">
    <source>
        <dbReference type="Proteomes" id="UP001222325"/>
    </source>
</evidence>
<feature type="compositionally biased region" description="Low complexity" evidence="2">
    <location>
        <begin position="370"/>
        <end position="382"/>
    </location>
</feature>
<feature type="region of interest" description="Disordered" evidence="2">
    <location>
        <begin position="610"/>
        <end position="668"/>
    </location>
</feature>
<feature type="compositionally biased region" description="Low complexity" evidence="2">
    <location>
        <begin position="1398"/>
        <end position="1407"/>
    </location>
</feature>
<feature type="region of interest" description="Disordered" evidence="2">
    <location>
        <begin position="555"/>
        <end position="582"/>
    </location>
</feature>
<feature type="compositionally biased region" description="Low complexity" evidence="2">
    <location>
        <begin position="16"/>
        <end position="27"/>
    </location>
</feature>
<feature type="compositionally biased region" description="Acidic residues" evidence="2">
    <location>
        <begin position="131"/>
        <end position="145"/>
    </location>
</feature>
<feature type="region of interest" description="Disordered" evidence="2">
    <location>
        <begin position="761"/>
        <end position="813"/>
    </location>
</feature>
<organism evidence="3 4">
    <name type="scientific">Mycena belliarum</name>
    <dbReference type="NCBI Taxonomy" id="1033014"/>
    <lineage>
        <taxon>Eukaryota</taxon>
        <taxon>Fungi</taxon>
        <taxon>Dikarya</taxon>
        <taxon>Basidiomycota</taxon>
        <taxon>Agaricomycotina</taxon>
        <taxon>Agaricomycetes</taxon>
        <taxon>Agaricomycetidae</taxon>
        <taxon>Agaricales</taxon>
        <taxon>Marasmiineae</taxon>
        <taxon>Mycenaceae</taxon>
        <taxon>Mycena</taxon>
    </lineage>
</organism>
<dbReference type="EMBL" id="JARJCN010000015">
    <property type="protein sequence ID" value="KAJ7094005.1"/>
    <property type="molecule type" value="Genomic_DNA"/>
</dbReference>
<keyword evidence="1" id="KW-0175">Coiled coil</keyword>
<feature type="compositionally biased region" description="Polar residues" evidence="2">
    <location>
        <begin position="555"/>
        <end position="567"/>
    </location>
</feature>
<feature type="compositionally biased region" description="Polar residues" evidence="2">
    <location>
        <begin position="777"/>
        <end position="794"/>
    </location>
</feature>
<feature type="region of interest" description="Disordered" evidence="2">
    <location>
        <begin position="1266"/>
        <end position="1286"/>
    </location>
</feature>
<gene>
    <name evidence="3" type="ORF">B0H15DRAFT_149689</name>
</gene>
<evidence type="ECO:0000313" key="3">
    <source>
        <dbReference type="EMBL" id="KAJ7094005.1"/>
    </source>
</evidence>
<feature type="compositionally biased region" description="Basic and acidic residues" evidence="2">
    <location>
        <begin position="968"/>
        <end position="978"/>
    </location>
</feature>
<feature type="compositionally biased region" description="Polar residues" evidence="2">
    <location>
        <begin position="476"/>
        <end position="488"/>
    </location>
</feature>
<feature type="compositionally biased region" description="Basic and acidic residues" evidence="2">
    <location>
        <begin position="356"/>
        <end position="369"/>
    </location>
</feature>
<feature type="coiled-coil region" evidence="1">
    <location>
        <begin position="1172"/>
        <end position="1206"/>
    </location>
</feature>
<feature type="compositionally biased region" description="Basic and acidic residues" evidence="2">
    <location>
        <begin position="510"/>
        <end position="520"/>
    </location>
</feature>
<evidence type="ECO:0000256" key="2">
    <source>
        <dbReference type="SAM" id="MobiDB-lite"/>
    </source>
</evidence>
<feature type="region of interest" description="Disordered" evidence="2">
    <location>
        <begin position="1391"/>
        <end position="1434"/>
    </location>
</feature>
<feature type="compositionally biased region" description="Low complexity" evidence="2">
    <location>
        <begin position="105"/>
        <end position="122"/>
    </location>
</feature>
<feature type="compositionally biased region" description="Polar residues" evidence="2">
    <location>
        <begin position="1318"/>
        <end position="1333"/>
    </location>
</feature>
<evidence type="ECO:0000256" key="1">
    <source>
        <dbReference type="SAM" id="Coils"/>
    </source>
</evidence>
<feature type="compositionally biased region" description="Low complexity" evidence="2">
    <location>
        <begin position="498"/>
        <end position="508"/>
    </location>
</feature>
<feature type="compositionally biased region" description="Polar residues" evidence="2">
    <location>
        <begin position="383"/>
        <end position="422"/>
    </location>
</feature>
<keyword evidence="4" id="KW-1185">Reference proteome</keyword>
<feature type="compositionally biased region" description="Polar residues" evidence="2">
    <location>
        <begin position="1356"/>
        <end position="1369"/>
    </location>
</feature>
<feature type="region of interest" description="Disordered" evidence="2">
    <location>
        <begin position="1"/>
        <end position="73"/>
    </location>
</feature>
<feature type="region of interest" description="Disordered" evidence="2">
    <location>
        <begin position="1301"/>
        <end position="1369"/>
    </location>
</feature>
<feature type="compositionally biased region" description="Low complexity" evidence="2">
    <location>
        <begin position="1034"/>
        <end position="1045"/>
    </location>
</feature>
<feature type="compositionally biased region" description="Basic and acidic residues" evidence="2">
    <location>
        <begin position="303"/>
        <end position="321"/>
    </location>
</feature>
<feature type="region of interest" description="Disordered" evidence="2">
    <location>
        <begin position="847"/>
        <end position="1072"/>
    </location>
</feature>
<feature type="compositionally biased region" description="Basic and acidic residues" evidence="2">
    <location>
        <begin position="1346"/>
        <end position="1355"/>
    </location>
</feature>
<feature type="compositionally biased region" description="Polar residues" evidence="2">
    <location>
        <begin position="1425"/>
        <end position="1434"/>
    </location>
</feature>
<reference evidence="3" key="1">
    <citation type="submission" date="2023-03" db="EMBL/GenBank/DDBJ databases">
        <title>Massive genome expansion in bonnet fungi (Mycena s.s.) driven by repeated elements and novel gene families across ecological guilds.</title>
        <authorList>
            <consortium name="Lawrence Berkeley National Laboratory"/>
            <person name="Harder C.B."/>
            <person name="Miyauchi S."/>
            <person name="Viragh M."/>
            <person name="Kuo A."/>
            <person name="Thoen E."/>
            <person name="Andreopoulos B."/>
            <person name="Lu D."/>
            <person name="Skrede I."/>
            <person name="Drula E."/>
            <person name="Henrissat B."/>
            <person name="Morin E."/>
            <person name="Kohler A."/>
            <person name="Barry K."/>
            <person name="LaButti K."/>
            <person name="Morin E."/>
            <person name="Salamov A."/>
            <person name="Lipzen A."/>
            <person name="Mereny Z."/>
            <person name="Hegedus B."/>
            <person name="Baldrian P."/>
            <person name="Stursova M."/>
            <person name="Weitz H."/>
            <person name="Taylor A."/>
            <person name="Grigoriev I.V."/>
            <person name="Nagy L.G."/>
            <person name="Martin F."/>
            <person name="Kauserud H."/>
        </authorList>
    </citation>
    <scope>NUCLEOTIDE SEQUENCE</scope>
    <source>
        <strain evidence="3">CBHHK173m</strain>
    </source>
</reference>
<feature type="compositionally biased region" description="Low complexity" evidence="2">
    <location>
        <begin position="1306"/>
        <end position="1317"/>
    </location>
</feature>
<comment type="caution">
    <text evidence="3">The sequence shown here is derived from an EMBL/GenBank/DDBJ whole genome shotgun (WGS) entry which is preliminary data.</text>
</comment>
<accession>A0AAD6UAH7</accession>
<feature type="region of interest" description="Disordered" evidence="2">
    <location>
        <begin position="102"/>
        <end position="145"/>
    </location>
</feature>